<dbReference type="EMBL" id="VLLI01000002">
    <property type="protein sequence ID" value="TWJ03573.1"/>
    <property type="molecule type" value="Genomic_DNA"/>
</dbReference>
<comment type="caution">
    <text evidence="1">The sequence shown here is derived from an EMBL/GenBank/DDBJ whole genome shotgun (WGS) entry which is preliminary data.</text>
</comment>
<dbReference type="OrthoDB" id="9803982at2"/>
<name>A0A562UCL9_9SPHI</name>
<dbReference type="SUPFAM" id="SSF48452">
    <property type="entry name" value="TPR-like"/>
    <property type="match status" value="1"/>
</dbReference>
<dbReference type="Proteomes" id="UP000317010">
    <property type="component" value="Unassembled WGS sequence"/>
</dbReference>
<dbReference type="PROSITE" id="PS51257">
    <property type="entry name" value="PROKAR_LIPOPROTEIN"/>
    <property type="match status" value="1"/>
</dbReference>
<evidence type="ECO:0000313" key="1">
    <source>
        <dbReference type="EMBL" id="TWJ03573.1"/>
    </source>
</evidence>
<dbReference type="AlphaFoldDB" id="A0A562UCL9"/>
<proteinExistence type="predicted"/>
<dbReference type="RefSeq" id="WP_144910406.1">
    <property type="nucleotide sequence ID" value="NZ_VLLI01000002.1"/>
</dbReference>
<dbReference type="InterPro" id="IPR011990">
    <property type="entry name" value="TPR-like_helical_dom_sf"/>
</dbReference>
<reference evidence="1 2" key="1">
    <citation type="submission" date="2019-07" db="EMBL/GenBank/DDBJ databases">
        <title>Genomic Encyclopedia of Archaeal and Bacterial Type Strains, Phase II (KMG-II): from individual species to whole genera.</title>
        <authorList>
            <person name="Goeker M."/>
        </authorList>
    </citation>
    <scope>NUCLEOTIDE SEQUENCE [LARGE SCALE GENOMIC DNA]</scope>
    <source>
        <strain evidence="1 2">ATCC BAA-1854</strain>
    </source>
</reference>
<gene>
    <name evidence="1" type="ORF">JN11_01119</name>
</gene>
<dbReference type="Pfam" id="PF13431">
    <property type="entry name" value="TPR_17"/>
    <property type="match status" value="1"/>
</dbReference>
<dbReference type="Gene3D" id="1.25.40.10">
    <property type="entry name" value="Tetratricopeptide repeat domain"/>
    <property type="match status" value="1"/>
</dbReference>
<protein>
    <submittedName>
        <fullName evidence="1">Uncharacterized protein</fullName>
    </submittedName>
</protein>
<evidence type="ECO:0000313" key="2">
    <source>
        <dbReference type="Proteomes" id="UP000317010"/>
    </source>
</evidence>
<keyword evidence="2" id="KW-1185">Reference proteome</keyword>
<sequence>MKNSFAFYLIYLMFSFYSCNGQHMKIPSSECIELNNKGTSFMMNVTENEKGGVLKAISFFKKAIDCDSTYLLAYINLANAYDRNREYKEELNISKKILTLSRNNPSMITLRAEAFEKMNLLDSAKRLYQLAKHNFRDSLITHPGDVNFIHGFVLGVALTEGKESALSELNRQIKLNPKLQSDLITDFYFFEDFDKKSYLYHLAQ</sequence>
<accession>A0A562UCL9</accession>
<organism evidence="1 2">
    <name type="scientific">Mucilaginibacter frigoritolerans</name>
    <dbReference type="NCBI Taxonomy" id="652788"/>
    <lineage>
        <taxon>Bacteria</taxon>
        <taxon>Pseudomonadati</taxon>
        <taxon>Bacteroidota</taxon>
        <taxon>Sphingobacteriia</taxon>
        <taxon>Sphingobacteriales</taxon>
        <taxon>Sphingobacteriaceae</taxon>
        <taxon>Mucilaginibacter</taxon>
    </lineage>
</organism>